<dbReference type="SUPFAM" id="SSF54637">
    <property type="entry name" value="Thioesterase/thiol ester dehydrase-isomerase"/>
    <property type="match status" value="1"/>
</dbReference>
<dbReference type="GO" id="GO:0016790">
    <property type="term" value="F:thiolester hydrolase activity"/>
    <property type="evidence" value="ECO:0007669"/>
    <property type="project" value="UniProtKB-ARBA"/>
</dbReference>
<dbReference type="Proteomes" id="UP000503018">
    <property type="component" value="Chromosome"/>
</dbReference>
<keyword evidence="3" id="KW-1185">Reference proteome</keyword>
<dbReference type="Gene3D" id="3.10.129.10">
    <property type="entry name" value="Hotdog Thioesterase"/>
    <property type="match status" value="1"/>
</dbReference>
<evidence type="ECO:0000313" key="3">
    <source>
        <dbReference type="Proteomes" id="UP000503018"/>
    </source>
</evidence>
<feature type="domain" description="Thioesterase" evidence="1">
    <location>
        <begin position="54"/>
        <end position="127"/>
    </location>
</feature>
<dbReference type="CDD" id="cd03443">
    <property type="entry name" value="PaaI_thioesterase"/>
    <property type="match status" value="1"/>
</dbReference>
<organism evidence="2 3">
    <name type="scientific">Sphingomonas lacunae</name>
    <dbReference type="NCBI Taxonomy" id="2698828"/>
    <lineage>
        <taxon>Bacteria</taxon>
        <taxon>Pseudomonadati</taxon>
        <taxon>Pseudomonadota</taxon>
        <taxon>Alphaproteobacteria</taxon>
        <taxon>Sphingomonadales</taxon>
        <taxon>Sphingomonadaceae</taxon>
        <taxon>Sphingomonas</taxon>
    </lineage>
</organism>
<evidence type="ECO:0000313" key="2">
    <source>
        <dbReference type="EMBL" id="QJQ31764.1"/>
    </source>
</evidence>
<dbReference type="KEGG" id="slan:GV829_04320"/>
<proteinExistence type="predicted"/>
<sequence length="141" mass="14956">MADMATVQMDADALNTFLQSLFPGGREGLAKIDSVSPGRARLSLMPGDGNLRPGGIVSGPTLMTLADTAAYAMTLAHIGPVAMTVTSSLTYQFLRACPVERIHADVRLLKLGRRLSVSDVQIWTASPDRLVGQATVTYAIP</sequence>
<evidence type="ECO:0000259" key="1">
    <source>
        <dbReference type="Pfam" id="PF03061"/>
    </source>
</evidence>
<dbReference type="InterPro" id="IPR029069">
    <property type="entry name" value="HotDog_dom_sf"/>
</dbReference>
<dbReference type="InterPro" id="IPR006683">
    <property type="entry name" value="Thioestr_dom"/>
</dbReference>
<name>A0A6M4ART5_9SPHN</name>
<dbReference type="RefSeq" id="WP_169944170.1">
    <property type="nucleotide sequence ID" value="NZ_CP053015.1"/>
</dbReference>
<dbReference type="EMBL" id="CP053015">
    <property type="protein sequence ID" value="QJQ31764.1"/>
    <property type="molecule type" value="Genomic_DNA"/>
</dbReference>
<dbReference type="Pfam" id="PF03061">
    <property type="entry name" value="4HBT"/>
    <property type="match status" value="1"/>
</dbReference>
<protein>
    <submittedName>
        <fullName evidence="2">PaaI family thioesterase</fullName>
    </submittedName>
</protein>
<reference evidence="2 3" key="1">
    <citation type="submission" date="2020-01" db="EMBL/GenBank/DDBJ databases">
        <title>Sphingomonas sp. strain CSW-10.</title>
        <authorList>
            <person name="Chen W.-M."/>
        </authorList>
    </citation>
    <scope>NUCLEOTIDE SEQUENCE [LARGE SCALE GENOMIC DNA]</scope>
    <source>
        <strain evidence="2 3">CSW-10</strain>
    </source>
</reference>
<dbReference type="AlphaFoldDB" id="A0A6M4ART5"/>
<gene>
    <name evidence="2" type="ORF">GV829_04320</name>
</gene>
<accession>A0A6M4ART5</accession>